<organism evidence="1">
    <name type="scientific">Thermodesulforhabdus norvegica</name>
    <dbReference type="NCBI Taxonomy" id="39841"/>
    <lineage>
        <taxon>Bacteria</taxon>
        <taxon>Pseudomonadati</taxon>
        <taxon>Thermodesulfobacteriota</taxon>
        <taxon>Syntrophobacteria</taxon>
        <taxon>Syntrophobacterales</taxon>
        <taxon>Thermodesulforhabdaceae</taxon>
        <taxon>Thermodesulforhabdus</taxon>
    </lineage>
</organism>
<gene>
    <name evidence="1" type="ORF">ENG14_01655</name>
</gene>
<proteinExistence type="predicted"/>
<reference evidence="1" key="1">
    <citation type="journal article" date="2020" name="mSystems">
        <title>Genome- and Community-Level Interaction Insights into Carbon Utilization and Element Cycling Functions of Hydrothermarchaeota in Hydrothermal Sediment.</title>
        <authorList>
            <person name="Zhou Z."/>
            <person name="Liu Y."/>
            <person name="Xu W."/>
            <person name="Pan J."/>
            <person name="Luo Z.H."/>
            <person name="Li M."/>
        </authorList>
    </citation>
    <scope>NUCLEOTIDE SEQUENCE [LARGE SCALE GENOMIC DNA]</scope>
    <source>
        <strain evidence="1">HyVt-19</strain>
    </source>
</reference>
<evidence type="ECO:0000313" key="1">
    <source>
        <dbReference type="EMBL" id="HDL89590.1"/>
    </source>
</evidence>
<protein>
    <submittedName>
        <fullName evidence="1">Uncharacterized protein</fullName>
    </submittedName>
</protein>
<comment type="caution">
    <text evidence="1">The sequence shown here is derived from an EMBL/GenBank/DDBJ whole genome shotgun (WGS) entry which is preliminary data.</text>
</comment>
<accession>A0A7C0WUB8</accession>
<name>A0A7C0WUB8_9BACT</name>
<dbReference type="AlphaFoldDB" id="A0A7C0WUB8"/>
<dbReference type="Proteomes" id="UP000886355">
    <property type="component" value="Unassembled WGS sequence"/>
</dbReference>
<sequence length="155" mass="17463">MRMDLMTSTGQSIAIGIFHHDSKSLLWLPTENLLYTANLPEVLLKQVLNLSITPICIVDVVTGCYSDPAFKEATIVTSTSSTGQLEISHVNYRKVSITYSPPFEIAEYKKLPENITIKIGNQTVKLNIVSVHCFDRISRDIFQLRIPKNVKRVDL</sequence>
<dbReference type="EMBL" id="DQZW01000079">
    <property type="protein sequence ID" value="HDL89590.1"/>
    <property type="molecule type" value="Genomic_DNA"/>
</dbReference>